<proteinExistence type="predicted"/>
<organism evidence="1">
    <name type="scientific">marine metagenome</name>
    <dbReference type="NCBI Taxonomy" id="408172"/>
    <lineage>
        <taxon>unclassified sequences</taxon>
        <taxon>metagenomes</taxon>
        <taxon>ecological metagenomes</taxon>
    </lineage>
</organism>
<dbReference type="AlphaFoldDB" id="A0A382GU42"/>
<reference evidence="1" key="1">
    <citation type="submission" date="2018-05" db="EMBL/GenBank/DDBJ databases">
        <authorList>
            <person name="Lanie J.A."/>
            <person name="Ng W.-L."/>
            <person name="Kazmierczak K.M."/>
            <person name="Andrzejewski T.M."/>
            <person name="Davidsen T.M."/>
            <person name="Wayne K.J."/>
            <person name="Tettelin H."/>
            <person name="Glass J.I."/>
            <person name="Rusch D."/>
            <person name="Podicherti R."/>
            <person name="Tsui H.-C.T."/>
            <person name="Winkler M.E."/>
        </authorList>
    </citation>
    <scope>NUCLEOTIDE SEQUENCE</scope>
</reference>
<evidence type="ECO:0000313" key="1">
    <source>
        <dbReference type="EMBL" id="SVB78063.1"/>
    </source>
</evidence>
<sequence length="23" mass="2682">VIRRITLLLFIGLAWGQLIDELE</sequence>
<feature type="non-terminal residue" evidence="1">
    <location>
        <position position="1"/>
    </location>
</feature>
<dbReference type="EMBL" id="UINC01057181">
    <property type="protein sequence ID" value="SVB78063.1"/>
    <property type="molecule type" value="Genomic_DNA"/>
</dbReference>
<accession>A0A382GU42</accession>
<protein>
    <submittedName>
        <fullName evidence="1">Uncharacterized protein</fullName>
    </submittedName>
</protein>
<gene>
    <name evidence="1" type="ORF">METZ01_LOCUS230917</name>
</gene>
<name>A0A382GU42_9ZZZZ</name>
<feature type="non-terminal residue" evidence="1">
    <location>
        <position position="23"/>
    </location>
</feature>